<protein>
    <submittedName>
        <fullName evidence="4">Uncharacterized protein DUF4102</fullName>
    </submittedName>
</protein>
<dbReference type="Gene3D" id="3.30.160.390">
    <property type="entry name" value="Integrase, DNA-binding domain"/>
    <property type="match status" value="1"/>
</dbReference>
<evidence type="ECO:0000256" key="1">
    <source>
        <dbReference type="ARBA" id="ARBA00008857"/>
    </source>
</evidence>
<evidence type="ECO:0000313" key="4">
    <source>
        <dbReference type="EMBL" id="TWH64008.1"/>
    </source>
</evidence>
<dbReference type="GO" id="GO:0015074">
    <property type="term" value="P:DNA integration"/>
    <property type="evidence" value="ECO:0007669"/>
    <property type="project" value="UniProtKB-KW"/>
</dbReference>
<dbReference type="PANTHER" id="PTHR30629">
    <property type="entry name" value="PROPHAGE INTEGRASE"/>
    <property type="match status" value="1"/>
</dbReference>
<dbReference type="AlphaFoldDB" id="A0A562I004"/>
<feature type="domain" description="Integrase DNA-binding" evidence="3">
    <location>
        <begin position="20"/>
        <end position="96"/>
    </location>
</feature>
<keyword evidence="5" id="KW-1185">Reference proteome</keyword>
<reference evidence="4 5" key="1">
    <citation type="submission" date="2019-07" db="EMBL/GenBank/DDBJ databases">
        <title>Genomic Encyclopedia of Type Strains, Phase I: the one thousand microbial genomes (KMG-I) project.</title>
        <authorList>
            <person name="Kyrpides N."/>
        </authorList>
    </citation>
    <scope>NUCLEOTIDE SEQUENCE [LARGE SCALE GENOMIC DNA]</scope>
    <source>
        <strain evidence="4 5">DSM 375</strain>
    </source>
</reference>
<organism evidence="4 5">
    <name type="scientific">Azomonas agilis</name>
    <dbReference type="NCBI Taxonomy" id="116849"/>
    <lineage>
        <taxon>Bacteria</taxon>
        <taxon>Pseudomonadati</taxon>
        <taxon>Pseudomonadota</taxon>
        <taxon>Gammaproteobacteria</taxon>
        <taxon>Pseudomonadales</taxon>
        <taxon>Pseudomonadaceae</taxon>
        <taxon>Azomonas</taxon>
    </lineage>
</organism>
<evidence type="ECO:0000313" key="5">
    <source>
        <dbReference type="Proteomes" id="UP000319627"/>
    </source>
</evidence>
<comment type="similarity">
    <text evidence="1">Belongs to the 'phage' integrase family.</text>
</comment>
<gene>
    <name evidence="4" type="ORF">LX59_02832</name>
</gene>
<evidence type="ECO:0000259" key="3">
    <source>
        <dbReference type="Pfam" id="PF13356"/>
    </source>
</evidence>
<dbReference type="Proteomes" id="UP000319627">
    <property type="component" value="Unassembled WGS sequence"/>
</dbReference>
<sequence length="136" mass="15260">MQRKGIKRRPMADAVLASLEPELKEYRELDGDGLYFRVKPDGGKSWQLRYKTATGKWSWIGLGGYPDISGALARKKATELRHSIRNGIDPIAQRRTSEANQEATQASLFKNVAEDWLPHKSGKAYLINPSSKYGPT</sequence>
<dbReference type="InterPro" id="IPR025166">
    <property type="entry name" value="Integrase_DNA_bind_dom"/>
</dbReference>
<evidence type="ECO:0000256" key="2">
    <source>
        <dbReference type="ARBA" id="ARBA00022908"/>
    </source>
</evidence>
<dbReference type="EMBL" id="VLKG01000014">
    <property type="protein sequence ID" value="TWH64008.1"/>
    <property type="molecule type" value="Genomic_DNA"/>
</dbReference>
<accession>A0A562I004</accession>
<keyword evidence="2" id="KW-0229">DNA integration</keyword>
<proteinExistence type="inferred from homology"/>
<dbReference type="InterPro" id="IPR050808">
    <property type="entry name" value="Phage_Integrase"/>
</dbReference>
<dbReference type="InterPro" id="IPR038488">
    <property type="entry name" value="Integrase_DNA-bd_sf"/>
</dbReference>
<name>A0A562I004_9GAMM</name>
<dbReference type="Pfam" id="PF13356">
    <property type="entry name" value="Arm-DNA-bind_3"/>
    <property type="match status" value="1"/>
</dbReference>
<comment type="caution">
    <text evidence="4">The sequence shown here is derived from an EMBL/GenBank/DDBJ whole genome shotgun (WGS) entry which is preliminary data.</text>
</comment>
<dbReference type="PANTHER" id="PTHR30629:SF2">
    <property type="entry name" value="PROPHAGE INTEGRASE INTS-RELATED"/>
    <property type="match status" value="1"/>
</dbReference>